<dbReference type="PANTHER" id="PTHR33179:SF58">
    <property type="entry name" value="OS08G0409500 PROTEIN"/>
    <property type="match status" value="1"/>
</dbReference>
<proteinExistence type="predicted"/>
<accession>A0A978V930</accession>
<feature type="region of interest" description="Disordered" evidence="1">
    <location>
        <begin position="249"/>
        <end position="270"/>
    </location>
</feature>
<feature type="compositionally biased region" description="Low complexity" evidence="1">
    <location>
        <begin position="285"/>
        <end position="294"/>
    </location>
</feature>
<comment type="caution">
    <text evidence="3">The sequence shown here is derived from an EMBL/GenBank/DDBJ whole genome shotgun (WGS) entry which is preliminary data.</text>
</comment>
<feature type="compositionally biased region" description="Low complexity" evidence="1">
    <location>
        <begin position="1"/>
        <end position="14"/>
    </location>
</feature>
<dbReference type="PANTHER" id="PTHR33179">
    <property type="entry name" value="VQ MOTIF-CONTAINING PROTEIN"/>
    <property type="match status" value="1"/>
</dbReference>
<feature type="compositionally biased region" description="Basic residues" evidence="1">
    <location>
        <begin position="172"/>
        <end position="181"/>
    </location>
</feature>
<organism evidence="3 4">
    <name type="scientific">Ziziphus jujuba var. spinosa</name>
    <dbReference type="NCBI Taxonomy" id="714518"/>
    <lineage>
        <taxon>Eukaryota</taxon>
        <taxon>Viridiplantae</taxon>
        <taxon>Streptophyta</taxon>
        <taxon>Embryophyta</taxon>
        <taxon>Tracheophyta</taxon>
        <taxon>Spermatophyta</taxon>
        <taxon>Magnoliopsida</taxon>
        <taxon>eudicotyledons</taxon>
        <taxon>Gunneridae</taxon>
        <taxon>Pentapetalae</taxon>
        <taxon>rosids</taxon>
        <taxon>fabids</taxon>
        <taxon>Rosales</taxon>
        <taxon>Rhamnaceae</taxon>
        <taxon>Paliureae</taxon>
        <taxon>Ziziphus</taxon>
    </lineage>
</organism>
<dbReference type="Proteomes" id="UP000813462">
    <property type="component" value="Unassembled WGS sequence"/>
</dbReference>
<sequence>MDSGNSGSMQSSSGGDEEYDSRPESIPSFLNPPPPPPTHFGSSDSNPEPSLLSHFQNHQSAGFFDISSNYFQALSQSQPNSNPNFLLNLDTVRSRPQRSEPLNCTELGNLAVGGASSLLASQGSGPGLGPGLSPSHGPGPSVIQLRSVNNEAAGHPGRGTAPQTNNNQGGRNSKKRTRASRRAPTTVLTTDTSNFRAMVQEFTGIPAPPFSGSSYSRRFDLFGTAGGGSAMRSGNMDTLGPLYPLRPSPQKVHHQSPFLSSSSSSSPLLHNNNMIEATNVATTSNNNFLSSSSNYQQHPPPSTSDQVFPKHHHHQHHVLNMQTNPINLPFQSLPLHTSLNVPGFGTRPPQASLSMAASLDELDMSGGGGRGYINTANRGVDPDHGRHELFRALDGNSPIRVSNTSSCKLNYTAASSSEFHPEKGLEMNVSTRGEGTVDSWICPSD</sequence>
<gene>
    <name evidence="3" type="ORF">FEM48_Zijuj06G0116800</name>
</gene>
<dbReference type="AlphaFoldDB" id="A0A978V930"/>
<feature type="compositionally biased region" description="Low complexity" evidence="1">
    <location>
        <begin position="131"/>
        <end position="141"/>
    </location>
</feature>
<dbReference type="OrthoDB" id="780193at2759"/>
<name>A0A978V930_ZIZJJ</name>
<protein>
    <recommendedName>
        <fullName evidence="2">VQ domain-containing protein</fullName>
    </recommendedName>
</protein>
<dbReference type="Pfam" id="PF05678">
    <property type="entry name" value="VQ"/>
    <property type="match status" value="1"/>
</dbReference>
<evidence type="ECO:0000256" key="1">
    <source>
        <dbReference type="SAM" id="MobiDB-lite"/>
    </source>
</evidence>
<feature type="region of interest" description="Disordered" evidence="1">
    <location>
        <begin position="285"/>
        <end position="316"/>
    </location>
</feature>
<feature type="domain" description="VQ" evidence="2">
    <location>
        <begin position="182"/>
        <end position="209"/>
    </location>
</feature>
<dbReference type="InterPro" id="IPR039609">
    <property type="entry name" value="VQ_15/22"/>
</dbReference>
<reference evidence="3" key="1">
    <citation type="journal article" date="2021" name="Front. Plant Sci.">
        <title>Chromosome-Scale Genome Assembly for Chinese Sour Jujube and Insights Into Its Genome Evolution and Domestication Signature.</title>
        <authorList>
            <person name="Shen L.-Y."/>
            <person name="Luo H."/>
            <person name="Wang X.-L."/>
            <person name="Wang X.-M."/>
            <person name="Qiu X.-J."/>
            <person name="Liu H."/>
            <person name="Zhou S.-S."/>
            <person name="Jia K.-H."/>
            <person name="Nie S."/>
            <person name="Bao Y.-T."/>
            <person name="Zhang R.-G."/>
            <person name="Yun Q.-Z."/>
            <person name="Chai Y.-H."/>
            <person name="Lu J.-Y."/>
            <person name="Li Y."/>
            <person name="Zhao S.-W."/>
            <person name="Mao J.-F."/>
            <person name="Jia S.-G."/>
            <person name="Mao Y.-M."/>
        </authorList>
    </citation>
    <scope>NUCLEOTIDE SEQUENCE</scope>
    <source>
        <strain evidence="3">AT0</strain>
        <tissue evidence="3">Leaf</tissue>
    </source>
</reference>
<evidence type="ECO:0000259" key="2">
    <source>
        <dbReference type="Pfam" id="PF05678"/>
    </source>
</evidence>
<evidence type="ECO:0000313" key="4">
    <source>
        <dbReference type="Proteomes" id="UP000813462"/>
    </source>
</evidence>
<feature type="compositionally biased region" description="Polar residues" evidence="1">
    <location>
        <begin position="161"/>
        <end position="171"/>
    </location>
</feature>
<evidence type="ECO:0000313" key="3">
    <source>
        <dbReference type="EMBL" id="KAH7524415.1"/>
    </source>
</evidence>
<feature type="compositionally biased region" description="Low complexity" evidence="1">
    <location>
        <begin position="256"/>
        <end position="269"/>
    </location>
</feature>
<dbReference type="InterPro" id="IPR008889">
    <property type="entry name" value="VQ"/>
</dbReference>
<feature type="region of interest" description="Disordered" evidence="1">
    <location>
        <begin position="121"/>
        <end position="192"/>
    </location>
</feature>
<feature type="compositionally biased region" description="Polar residues" evidence="1">
    <location>
        <begin position="40"/>
        <end position="52"/>
    </location>
</feature>
<feature type="region of interest" description="Disordered" evidence="1">
    <location>
        <begin position="1"/>
        <end position="52"/>
    </location>
</feature>
<dbReference type="EMBL" id="JAEACU010000006">
    <property type="protein sequence ID" value="KAH7524415.1"/>
    <property type="molecule type" value="Genomic_DNA"/>
</dbReference>